<dbReference type="OrthoDB" id="3269067at2759"/>
<feature type="compositionally biased region" description="Low complexity" evidence="2">
    <location>
        <begin position="278"/>
        <end position="289"/>
    </location>
</feature>
<feature type="compositionally biased region" description="Acidic residues" evidence="2">
    <location>
        <begin position="329"/>
        <end position="342"/>
    </location>
</feature>
<feature type="region of interest" description="Disordered" evidence="2">
    <location>
        <begin position="200"/>
        <end position="223"/>
    </location>
</feature>
<feature type="compositionally biased region" description="Polar residues" evidence="2">
    <location>
        <begin position="290"/>
        <end position="305"/>
    </location>
</feature>
<protein>
    <submittedName>
        <fullName evidence="3">Uncharacterized protein</fullName>
    </submittedName>
</protein>
<feature type="coiled-coil region" evidence="1">
    <location>
        <begin position="28"/>
        <end position="104"/>
    </location>
</feature>
<evidence type="ECO:0000313" key="3">
    <source>
        <dbReference type="EMBL" id="KIK16007.1"/>
    </source>
</evidence>
<accession>A0A0C9Z1A8</accession>
<name>A0A0C9Z1A8_9AGAM</name>
<organism evidence="3 4">
    <name type="scientific">Pisolithus microcarpus 441</name>
    <dbReference type="NCBI Taxonomy" id="765257"/>
    <lineage>
        <taxon>Eukaryota</taxon>
        <taxon>Fungi</taxon>
        <taxon>Dikarya</taxon>
        <taxon>Basidiomycota</taxon>
        <taxon>Agaricomycotina</taxon>
        <taxon>Agaricomycetes</taxon>
        <taxon>Agaricomycetidae</taxon>
        <taxon>Boletales</taxon>
        <taxon>Sclerodermatineae</taxon>
        <taxon>Pisolithaceae</taxon>
        <taxon>Pisolithus</taxon>
    </lineage>
</organism>
<reference evidence="3 4" key="1">
    <citation type="submission" date="2014-04" db="EMBL/GenBank/DDBJ databases">
        <authorList>
            <consortium name="DOE Joint Genome Institute"/>
            <person name="Kuo A."/>
            <person name="Kohler A."/>
            <person name="Costa M.D."/>
            <person name="Nagy L.G."/>
            <person name="Floudas D."/>
            <person name="Copeland A."/>
            <person name="Barry K.W."/>
            <person name="Cichocki N."/>
            <person name="Veneault-Fourrey C."/>
            <person name="LaButti K."/>
            <person name="Lindquist E.A."/>
            <person name="Lipzen A."/>
            <person name="Lundell T."/>
            <person name="Morin E."/>
            <person name="Murat C."/>
            <person name="Sun H."/>
            <person name="Tunlid A."/>
            <person name="Henrissat B."/>
            <person name="Grigoriev I.V."/>
            <person name="Hibbett D.S."/>
            <person name="Martin F."/>
            <person name="Nordberg H.P."/>
            <person name="Cantor M.N."/>
            <person name="Hua S.X."/>
        </authorList>
    </citation>
    <scope>NUCLEOTIDE SEQUENCE [LARGE SCALE GENOMIC DNA]</scope>
    <source>
        <strain evidence="3 4">441</strain>
    </source>
</reference>
<gene>
    <name evidence="3" type="ORF">PISMIDRAFT_16102</name>
</gene>
<feature type="region of interest" description="Disordered" evidence="2">
    <location>
        <begin position="266"/>
        <end position="394"/>
    </location>
</feature>
<evidence type="ECO:0000256" key="2">
    <source>
        <dbReference type="SAM" id="MobiDB-lite"/>
    </source>
</evidence>
<dbReference type="HOGENOM" id="CLU_045708_0_0_1"/>
<keyword evidence="1" id="KW-0175">Coiled coil</keyword>
<proteinExistence type="predicted"/>
<dbReference type="AlphaFoldDB" id="A0A0C9Z1A8"/>
<dbReference type="STRING" id="765257.A0A0C9Z1A8"/>
<dbReference type="Proteomes" id="UP000054018">
    <property type="component" value="Unassembled WGS sequence"/>
</dbReference>
<evidence type="ECO:0000313" key="4">
    <source>
        <dbReference type="Proteomes" id="UP000054018"/>
    </source>
</evidence>
<sequence length="394" mass="43819">MSSATSAVLTDALAAIDRAATLAITTAQEQATADAREARRERDEAAKTLHACRLEEQAWKEEANTWKTAAHQAQLTIEHHLETIAQLRQEATQWKEQCLRLEETSRLEAVSWKEQFLRVEQERSRLAQRVDDLVSERFSVRFRPHFYNLRAKSTFTVWPSSGKTSNIEFYHACHTNHETFKYKGLTGIYGISASIKSKAPSSTLQTRQLPRALPTPTSENRANARLTTVQTTHSRGPSGVASVANRQSLLLRRVQAVVEVPIKEESVDREVQKGMPPSASASSASASTSKFTSVQTPVSKTNQGVTRIKRKSAPQRLYVEVDESGTSSDDMDSAADSDDDELMMGAEPKPKEIHSVKHIRKPPAPAKESSTKSTKAKKRKLASAGERMDPRSRR</sequence>
<reference evidence="4" key="2">
    <citation type="submission" date="2015-01" db="EMBL/GenBank/DDBJ databases">
        <title>Evolutionary Origins and Diversification of the Mycorrhizal Mutualists.</title>
        <authorList>
            <consortium name="DOE Joint Genome Institute"/>
            <consortium name="Mycorrhizal Genomics Consortium"/>
            <person name="Kohler A."/>
            <person name="Kuo A."/>
            <person name="Nagy L.G."/>
            <person name="Floudas D."/>
            <person name="Copeland A."/>
            <person name="Barry K.W."/>
            <person name="Cichocki N."/>
            <person name="Veneault-Fourrey C."/>
            <person name="LaButti K."/>
            <person name="Lindquist E.A."/>
            <person name="Lipzen A."/>
            <person name="Lundell T."/>
            <person name="Morin E."/>
            <person name="Murat C."/>
            <person name="Riley R."/>
            <person name="Ohm R."/>
            <person name="Sun H."/>
            <person name="Tunlid A."/>
            <person name="Henrissat B."/>
            <person name="Grigoriev I.V."/>
            <person name="Hibbett D.S."/>
            <person name="Martin F."/>
        </authorList>
    </citation>
    <scope>NUCLEOTIDE SEQUENCE [LARGE SCALE GENOMIC DNA]</scope>
    <source>
        <strain evidence="4">441</strain>
    </source>
</reference>
<keyword evidence="4" id="KW-1185">Reference proteome</keyword>
<evidence type="ECO:0000256" key="1">
    <source>
        <dbReference type="SAM" id="Coils"/>
    </source>
</evidence>
<dbReference type="EMBL" id="KN833869">
    <property type="protein sequence ID" value="KIK16007.1"/>
    <property type="molecule type" value="Genomic_DNA"/>
</dbReference>